<reference evidence="1 2" key="1">
    <citation type="journal article" date="2021" name="Hortic Res">
        <title>High-quality reference genome and annotation aids understanding of berry development for evergreen blueberry (Vaccinium darrowii).</title>
        <authorList>
            <person name="Yu J."/>
            <person name="Hulse-Kemp A.M."/>
            <person name="Babiker E."/>
            <person name="Staton M."/>
        </authorList>
    </citation>
    <scope>NUCLEOTIDE SEQUENCE [LARGE SCALE GENOMIC DNA]</scope>
    <source>
        <strain evidence="2">cv. NJ 8807/NJ 8810</strain>
        <tissue evidence="1">Young leaf</tissue>
    </source>
</reference>
<evidence type="ECO:0000313" key="2">
    <source>
        <dbReference type="Proteomes" id="UP000828048"/>
    </source>
</evidence>
<keyword evidence="2" id="KW-1185">Reference proteome</keyword>
<evidence type="ECO:0000313" key="1">
    <source>
        <dbReference type="EMBL" id="KAH7839922.1"/>
    </source>
</evidence>
<accession>A0ACB7XGL2</accession>
<sequence>MRKPEESLRYLEELWRRRRQKPGEEMRESQCLDTLLNRSRDLQGARTRISDRTLSSAAVIAVADEIDMIATASSSMVYGGSANQRRWAPLPSSEELKITALLIKDGARG</sequence>
<proteinExistence type="predicted"/>
<protein>
    <submittedName>
        <fullName evidence="1">Uncharacterized protein</fullName>
    </submittedName>
</protein>
<name>A0ACB7XGL2_9ERIC</name>
<dbReference type="Proteomes" id="UP000828048">
    <property type="component" value="Chromosome 10"/>
</dbReference>
<gene>
    <name evidence="1" type="ORF">Vadar_010367</name>
</gene>
<comment type="caution">
    <text evidence="1">The sequence shown here is derived from an EMBL/GenBank/DDBJ whole genome shotgun (WGS) entry which is preliminary data.</text>
</comment>
<dbReference type="EMBL" id="CM037160">
    <property type="protein sequence ID" value="KAH7839922.1"/>
    <property type="molecule type" value="Genomic_DNA"/>
</dbReference>
<organism evidence="1 2">
    <name type="scientific">Vaccinium darrowii</name>
    <dbReference type="NCBI Taxonomy" id="229202"/>
    <lineage>
        <taxon>Eukaryota</taxon>
        <taxon>Viridiplantae</taxon>
        <taxon>Streptophyta</taxon>
        <taxon>Embryophyta</taxon>
        <taxon>Tracheophyta</taxon>
        <taxon>Spermatophyta</taxon>
        <taxon>Magnoliopsida</taxon>
        <taxon>eudicotyledons</taxon>
        <taxon>Gunneridae</taxon>
        <taxon>Pentapetalae</taxon>
        <taxon>asterids</taxon>
        <taxon>Ericales</taxon>
        <taxon>Ericaceae</taxon>
        <taxon>Vaccinioideae</taxon>
        <taxon>Vaccinieae</taxon>
        <taxon>Vaccinium</taxon>
    </lineage>
</organism>